<evidence type="ECO:0000256" key="2">
    <source>
        <dbReference type="SAM" id="SignalP"/>
    </source>
</evidence>
<dbReference type="HOGENOM" id="CLU_984066_0_0_1"/>
<feature type="signal peptide" evidence="2">
    <location>
        <begin position="1"/>
        <end position="19"/>
    </location>
</feature>
<dbReference type="RefSeq" id="XP_013023618.1">
    <property type="nucleotide sequence ID" value="XM_013168164.1"/>
</dbReference>
<dbReference type="EMBL" id="KE546991">
    <property type="protein sequence ID" value="EPY51044.1"/>
    <property type="molecule type" value="Genomic_DNA"/>
</dbReference>
<keyword evidence="2" id="KW-0732">Signal</keyword>
<keyword evidence="4" id="KW-1185">Reference proteome</keyword>
<evidence type="ECO:0000256" key="1">
    <source>
        <dbReference type="SAM" id="Phobius"/>
    </source>
</evidence>
<keyword evidence="1" id="KW-0812">Transmembrane</keyword>
<dbReference type="OrthoDB" id="5375240at2759"/>
<feature type="transmembrane region" description="Helical" evidence="1">
    <location>
        <begin position="270"/>
        <end position="290"/>
    </location>
</feature>
<sequence length="291" mass="31372">MKLLLFITIVACFLNRTISSTTNKADYPFYIQVFPYDSECSGNLSFIANAPVVDGKGAYSYLENVSSVLAVPAEDGSVTCLALNKTLPTCFSGSEPRCFQMSSDINRFTLSINDSSHPVKGTSNDYTTGFHYLLTPNTTFEYVHNTSESKKNNSSVLEETFLFECHRNKSCVFNLQLSNQTLSNCSDAKTCLQSGNGGAFGSVDVFLSTIFNQLGKTSRRTHDSFISPNLKTISSSNAVNVTKIDVSASPSPSSSSSSGSSSASSTSPTLAANKLLITVFIFLTFALFFAS</sequence>
<reference evidence="3 4" key="1">
    <citation type="journal article" date="2011" name="Science">
        <title>Comparative functional genomics of the fission yeasts.</title>
        <authorList>
            <person name="Rhind N."/>
            <person name="Chen Z."/>
            <person name="Yassour M."/>
            <person name="Thompson D.A."/>
            <person name="Haas B.J."/>
            <person name="Habib N."/>
            <person name="Wapinski I."/>
            <person name="Roy S."/>
            <person name="Lin M.F."/>
            <person name="Heiman D.I."/>
            <person name="Young S.K."/>
            <person name="Furuya K."/>
            <person name="Guo Y."/>
            <person name="Pidoux A."/>
            <person name="Chen H.M."/>
            <person name="Robbertse B."/>
            <person name="Goldberg J.M."/>
            <person name="Aoki K."/>
            <person name="Bayne E.H."/>
            <person name="Berlin A.M."/>
            <person name="Desjardins C.A."/>
            <person name="Dobbs E."/>
            <person name="Dukaj L."/>
            <person name="Fan L."/>
            <person name="FitzGerald M.G."/>
            <person name="French C."/>
            <person name="Gujja S."/>
            <person name="Hansen K."/>
            <person name="Keifenheim D."/>
            <person name="Levin J.Z."/>
            <person name="Mosher R.A."/>
            <person name="Mueller C.A."/>
            <person name="Pfiffner J."/>
            <person name="Priest M."/>
            <person name="Russ C."/>
            <person name="Smialowska A."/>
            <person name="Swoboda P."/>
            <person name="Sykes S.M."/>
            <person name="Vaughn M."/>
            <person name="Vengrova S."/>
            <person name="Yoder R."/>
            <person name="Zeng Q."/>
            <person name="Allshire R."/>
            <person name="Baulcombe D."/>
            <person name="Birren B.W."/>
            <person name="Brown W."/>
            <person name="Ekwall K."/>
            <person name="Kellis M."/>
            <person name="Leatherwood J."/>
            <person name="Levin H."/>
            <person name="Margalit H."/>
            <person name="Martienssen R."/>
            <person name="Nieduszynski C.A."/>
            <person name="Spatafora J.W."/>
            <person name="Friedman N."/>
            <person name="Dalgaard J.Z."/>
            <person name="Baumann P."/>
            <person name="Niki H."/>
            <person name="Regev A."/>
            <person name="Nusbaum C."/>
        </authorList>
    </citation>
    <scope>NUCLEOTIDE SEQUENCE [LARGE SCALE GENOMIC DNA]</scope>
    <source>
        <strain evidence="4">OY26 / ATCC MYA-4695 / CBS 11777 / NBRC 106824 / NRRL Y48691</strain>
    </source>
</reference>
<dbReference type="OMA" id="RCFQMSS"/>
<evidence type="ECO:0000313" key="3">
    <source>
        <dbReference type="EMBL" id="EPY51044.1"/>
    </source>
</evidence>
<keyword evidence="1" id="KW-1133">Transmembrane helix</keyword>
<accession>S9VXV2</accession>
<evidence type="ECO:0000313" key="4">
    <source>
        <dbReference type="Proteomes" id="UP000015464"/>
    </source>
</evidence>
<protein>
    <submittedName>
        <fullName evidence="3">Uncharacterized protein</fullName>
    </submittedName>
</protein>
<feature type="chain" id="PRO_5004572367" evidence="2">
    <location>
        <begin position="20"/>
        <end position="291"/>
    </location>
</feature>
<dbReference type="GeneID" id="25036547"/>
<dbReference type="AlphaFoldDB" id="S9VXV2"/>
<organism evidence="3 4">
    <name type="scientific">Schizosaccharomyces cryophilus (strain OY26 / ATCC MYA-4695 / CBS 11777 / NBRC 106824 / NRRL Y48691)</name>
    <name type="common">Fission yeast</name>
    <dbReference type="NCBI Taxonomy" id="653667"/>
    <lineage>
        <taxon>Eukaryota</taxon>
        <taxon>Fungi</taxon>
        <taxon>Dikarya</taxon>
        <taxon>Ascomycota</taxon>
        <taxon>Taphrinomycotina</taxon>
        <taxon>Schizosaccharomycetes</taxon>
        <taxon>Schizosaccharomycetales</taxon>
        <taxon>Schizosaccharomycetaceae</taxon>
        <taxon>Schizosaccharomyces</taxon>
    </lineage>
</organism>
<dbReference type="Proteomes" id="UP000015464">
    <property type="component" value="Unassembled WGS sequence"/>
</dbReference>
<gene>
    <name evidence="3" type="ORF">SPOG_02223</name>
</gene>
<keyword evidence="1" id="KW-0472">Membrane</keyword>
<name>S9VXV2_SCHCR</name>
<proteinExistence type="predicted"/>